<dbReference type="Proteomes" id="UP000735302">
    <property type="component" value="Unassembled WGS sequence"/>
</dbReference>
<keyword evidence="2" id="KW-1185">Reference proteome</keyword>
<evidence type="ECO:0000313" key="2">
    <source>
        <dbReference type="Proteomes" id="UP000735302"/>
    </source>
</evidence>
<name>A0AAV3Z8H7_9GAST</name>
<comment type="caution">
    <text evidence="1">The sequence shown here is derived from an EMBL/GenBank/DDBJ whole genome shotgun (WGS) entry which is preliminary data.</text>
</comment>
<organism evidence="1 2">
    <name type="scientific">Plakobranchus ocellatus</name>
    <dbReference type="NCBI Taxonomy" id="259542"/>
    <lineage>
        <taxon>Eukaryota</taxon>
        <taxon>Metazoa</taxon>
        <taxon>Spiralia</taxon>
        <taxon>Lophotrochozoa</taxon>
        <taxon>Mollusca</taxon>
        <taxon>Gastropoda</taxon>
        <taxon>Heterobranchia</taxon>
        <taxon>Euthyneura</taxon>
        <taxon>Panpulmonata</taxon>
        <taxon>Sacoglossa</taxon>
        <taxon>Placobranchoidea</taxon>
        <taxon>Plakobranchidae</taxon>
        <taxon>Plakobranchus</taxon>
    </lineage>
</organism>
<protein>
    <submittedName>
        <fullName evidence="1">Uncharacterized protein</fullName>
    </submittedName>
</protein>
<reference evidence="1 2" key="1">
    <citation type="journal article" date="2021" name="Elife">
        <title>Chloroplast acquisition without the gene transfer in kleptoplastic sea slugs, Plakobranchus ocellatus.</title>
        <authorList>
            <person name="Maeda T."/>
            <person name="Takahashi S."/>
            <person name="Yoshida T."/>
            <person name="Shimamura S."/>
            <person name="Takaki Y."/>
            <person name="Nagai Y."/>
            <person name="Toyoda A."/>
            <person name="Suzuki Y."/>
            <person name="Arimoto A."/>
            <person name="Ishii H."/>
            <person name="Satoh N."/>
            <person name="Nishiyama T."/>
            <person name="Hasebe M."/>
            <person name="Maruyama T."/>
            <person name="Minagawa J."/>
            <person name="Obokata J."/>
            <person name="Shigenobu S."/>
        </authorList>
    </citation>
    <scope>NUCLEOTIDE SEQUENCE [LARGE SCALE GENOMIC DNA]</scope>
</reference>
<sequence>MHENGEELGKRTHWHQPPPTGVYSVFDFCSGDKSYFPIAVHVQQSAVSAQSTVYDCEALLGLCTTASSILSRHSFVVHADFFVFSIENQSTQRSFNVAPLFLCQVLSPFCIFRASSVLR</sequence>
<proteinExistence type="predicted"/>
<dbReference type="AlphaFoldDB" id="A0AAV3Z8H7"/>
<evidence type="ECO:0000313" key="1">
    <source>
        <dbReference type="EMBL" id="GFN91546.1"/>
    </source>
</evidence>
<accession>A0AAV3Z8H7</accession>
<gene>
    <name evidence="1" type="ORF">PoB_001805200</name>
</gene>
<dbReference type="EMBL" id="BLXT01002152">
    <property type="protein sequence ID" value="GFN91546.1"/>
    <property type="molecule type" value="Genomic_DNA"/>
</dbReference>